<feature type="transmembrane region" description="Helical" evidence="2">
    <location>
        <begin position="180"/>
        <end position="206"/>
    </location>
</feature>
<organism evidence="4 5">
    <name type="scientific">Weissella diestrammenae</name>
    <dbReference type="NCBI Taxonomy" id="1162633"/>
    <lineage>
        <taxon>Bacteria</taxon>
        <taxon>Bacillati</taxon>
        <taxon>Bacillota</taxon>
        <taxon>Bacilli</taxon>
        <taxon>Lactobacillales</taxon>
        <taxon>Lactobacillaceae</taxon>
        <taxon>Weissella</taxon>
    </lineage>
</organism>
<gene>
    <name evidence="4" type="ORF">H9L19_05030</name>
</gene>
<name>A0A7G9T3V5_9LACO</name>
<keyword evidence="2" id="KW-0472">Membrane</keyword>
<feature type="transmembrane region" description="Helical" evidence="2">
    <location>
        <begin position="12"/>
        <end position="34"/>
    </location>
</feature>
<dbReference type="Proteomes" id="UP000515800">
    <property type="component" value="Chromosome"/>
</dbReference>
<dbReference type="RefSeq" id="WP_187528615.1">
    <property type="nucleotide sequence ID" value="NZ_CP060724.1"/>
</dbReference>
<keyword evidence="4" id="KW-0378">Hydrolase</keyword>
<evidence type="ECO:0000256" key="2">
    <source>
        <dbReference type="SAM" id="Phobius"/>
    </source>
</evidence>
<evidence type="ECO:0000313" key="5">
    <source>
        <dbReference type="Proteomes" id="UP000515800"/>
    </source>
</evidence>
<feature type="domain" description="CAAX prenyl protease 2/Lysostaphin resistance protein A-like" evidence="3">
    <location>
        <begin position="108"/>
        <end position="212"/>
    </location>
</feature>
<feature type="transmembrane region" description="Helical" evidence="2">
    <location>
        <begin position="108"/>
        <end position="127"/>
    </location>
</feature>
<feature type="transmembrane region" description="Helical" evidence="2">
    <location>
        <begin position="147"/>
        <end position="168"/>
    </location>
</feature>
<dbReference type="AlphaFoldDB" id="A0A7G9T3V5"/>
<reference evidence="4 5" key="1">
    <citation type="submission" date="2020-08" db="EMBL/GenBank/DDBJ databases">
        <title>Genome sequence of Weissella diestrammenae KACC 16890T.</title>
        <authorList>
            <person name="Hyun D.-W."/>
            <person name="Bae J.-W."/>
        </authorList>
    </citation>
    <scope>NUCLEOTIDE SEQUENCE [LARGE SCALE GENOMIC DNA]</scope>
    <source>
        <strain evidence="4 5">KACC 16890</strain>
    </source>
</reference>
<dbReference type="KEGG" id="wdi:H9L19_05030"/>
<sequence length="257" mass="28670">MLNVNKSRTTPFQELIMFLAIYFIFVFSGPYLSIPGVDNNIITFLTAVVFAGIIFFNLKTTHLFEKNILHRRSSKMLIITLSIISFLWLFLALGMMNNITSILKLSPQLIILAMFSALSAGIFEEFLVRGLAVHFSMKFLEKSRYSIFLSVIFSSIIFGLLHISNSLVMSQSFTSTAQQVFYATAIGIFLAVLRIMTNGLILPVLIHSLIDFSPTVTSGTPIAVQSWTPILSVFIPIIILMSIAAAILNSEKNHFSN</sequence>
<dbReference type="GO" id="GO:0004175">
    <property type="term" value="F:endopeptidase activity"/>
    <property type="evidence" value="ECO:0007669"/>
    <property type="project" value="UniProtKB-ARBA"/>
</dbReference>
<keyword evidence="2" id="KW-0812">Transmembrane</keyword>
<keyword evidence="2" id="KW-1133">Transmembrane helix</keyword>
<evidence type="ECO:0000256" key="1">
    <source>
        <dbReference type="ARBA" id="ARBA00009067"/>
    </source>
</evidence>
<dbReference type="GO" id="GO:0080120">
    <property type="term" value="P:CAAX-box protein maturation"/>
    <property type="evidence" value="ECO:0007669"/>
    <property type="project" value="UniProtKB-ARBA"/>
</dbReference>
<evidence type="ECO:0000313" key="4">
    <source>
        <dbReference type="EMBL" id="QNN74780.1"/>
    </source>
</evidence>
<dbReference type="EMBL" id="CP060724">
    <property type="protein sequence ID" value="QNN74780.1"/>
    <property type="molecule type" value="Genomic_DNA"/>
</dbReference>
<dbReference type="Pfam" id="PF02517">
    <property type="entry name" value="Rce1-like"/>
    <property type="match status" value="1"/>
</dbReference>
<keyword evidence="4" id="KW-0645">Protease</keyword>
<dbReference type="GO" id="GO:0006508">
    <property type="term" value="P:proteolysis"/>
    <property type="evidence" value="ECO:0007669"/>
    <property type="project" value="UniProtKB-KW"/>
</dbReference>
<feature type="transmembrane region" description="Helical" evidence="2">
    <location>
        <begin position="40"/>
        <end position="58"/>
    </location>
</feature>
<dbReference type="GO" id="GO:0008237">
    <property type="term" value="F:metallopeptidase activity"/>
    <property type="evidence" value="ECO:0007669"/>
    <property type="project" value="UniProtKB-KW"/>
</dbReference>
<proteinExistence type="inferred from homology"/>
<protein>
    <submittedName>
        <fullName evidence="4">CPBP family intramembrane metalloprotease</fullName>
    </submittedName>
</protein>
<keyword evidence="5" id="KW-1185">Reference proteome</keyword>
<comment type="similarity">
    <text evidence="1">Belongs to the UPF0177 family.</text>
</comment>
<accession>A0A7G9T3V5</accession>
<dbReference type="InterPro" id="IPR003675">
    <property type="entry name" value="Rce1/LyrA-like_dom"/>
</dbReference>
<feature type="transmembrane region" description="Helical" evidence="2">
    <location>
        <begin position="227"/>
        <end position="248"/>
    </location>
</feature>
<feature type="transmembrane region" description="Helical" evidence="2">
    <location>
        <begin position="78"/>
        <end position="96"/>
    </location>
</feature>
<evidence type="ECO:0000259" key="3">
    <source>
        <dbReference type="Pfam" id="PF02517"/>
    </source>
</evidence>
<keyword evidence="4" id="KW-0482">Metalloprotease</keyword>